<name>A0A3P6UKZ8_LITSI</name>
<accession>A0A3P6UKZ8</accession>
<dbReference type="Proteomes" id="UP000277928">
    <property type="component" value="Unassembled WGS sequence"/>
</dbReference>
<sequence>MLDVLRARHCARCACMQMGPSAPPSPRLLAERMTHRVSVANATNSIFSTGVIRDPIIVKKFEKEVTVASEATTDDRTARLVFTSPTPPLRHGHVDTTCSSVQLARTFTPLAGTAVASETMHDFTVNDFDGKGGEIGHRCFSFSFRPVHLFNFTAEGSWCAIVNVASRRDHSDRELEQSYKFYRDKGVIVVAHP</sequence>
<dbReference type="EMBL" id="UYRX01000312">
    <property type="protein sequence ID" value="VDK79868.1"/>
    <property type="molecule type" value="Genomic_DNA"/>
</dbReference>
<organism evidence="1 2">
    <name type="scientific">Litomosoides sigmodontis</name>
    <name type="common">Filarial nematode worm</name>
    <dbReference type="NCBI Taxonomy" id="42156"/>
    <lineage>
        <taxon>Eukaryota</taxon>
        <taxon>Metazoa</taxon>
        <taxon>Ecdysozoa</taxon>
        <taxon>Nematoda</taxon>
        <taxon>Chromadorea</taxon>
        <taxon>Rhabditida</taxon>
        <taxon>Spirurina</taxon>
        <taxon>Spiruromorpha</taxon>
        <taxon>Filarioidea</taxon>
        <taxon>Onchocercidae</taxon>
        <taxon>Litomosoides</taxon>
    </lineage>
</organism>
<gene>
    <name evidence="1" type="ORF">NLS_LOCUS4688</name>
</gene>
<protein>
    <submittedName>
        <fullName evidence="1">Uncharacterized protein</fullName>
    </submittedName>
</protein>
<evidence type="ECO:0000313" key="2">
    <source>
        <dbReference type="Proteomes" id="UP000277928"/>
    </source>
</evidence>
<reference evidence="1 2" key="1">
    <citation type="submission" date="2018-08" db="EMBL/GenBank/DDBJ databases">
        <authorList>
            <person name="Laetsch R D."/>
            <person name="Stevens L."/>
            <person name="Kumar S."/>
            <person name="Blaxter L. M."/>
        </authorList>
    </citation>
    <scope>NUCLEOTIDE SEQUENCE [LARGE SCALE GENOMIC DNA]</scope>
</reference>
<keyword evidence="2" id="KW-1185">Reference proteome</keyword>
<dbReference type="AlphaFoldDB" id="A0A3P6UKZ8"/>
<evidence type="ECO:0000313" key="1">
    <source>
        <dbReference type="EMBL" id="VDK79868.1"/>
    </source>
</evidence>
<proteinExistence type="predicted"/>